<comment type="subcellular location">
    <subcellularLocation>
        <location evidence="1 7">Cell membrane</location>
        <topology evidence="1 7">Multi-pass membrane protein</topology>
    </subcellularLocation>
</comment>
<sequence>MVTYLQQARRAGLSRLDTKGSPYLYIAPFFLLFALFGLFPLLYTAYVSFNDWDLLDAGSHSWVGLANYRELLQDAYFWNALGNTLSIWVLSTVPQLLAALWIAHLLNHRLRARTALRMGVLLPNITSIVAVTIVFTQLFGRDFGMVNWLLGAVGIGPVDWQAGTWSSHLAISFIVAWRWVGYNALIYLASMQAIPHDLYEAAELDGASQSQQFWRITVPMLRPTIIFTTVISTIGGLQIMAEPLLFASSQTPTGGSDRQFQTVALFMYEQGFREFRFGYASAIAWTLCLVIVVFAIVNFLLTRRIADDED</sequence>
<evidence type="ECO:0000256" key="2">
    <source>
        <dbReference type="ARBA" id="ARBA00022448"/>
    </source>
</evidence>
<keyword evidence="5 7" id="KW-1133">Transmembrane helix</keyword>
<evidence type="ECO:0000256" key="1">
    <source>
        <dbReference type="ARBA" id="ARBA00004651"/>
    </source>
</evidence>
<feature type="transmembrane region" description="Helical" evidence="7">
    <location>
        <begin position="23"/>
        <end position="46"/>
    </location>
</feature>
<feature type="domain" description="ABC transmembrane type-1" evidence="8">
    <location>
        <begin position="81"/>
        <end position="298"/>
    </location>
</feature>
<dbReference type="InterPro" id="IPR051393">
    <property type="entry name" value="ABC_transporter_permease"/>
</dbReference>
<dbReference type="EMBL" id="JRTT01000130">
    <property type="protein sequence ID" value="KHD73505.1"/>
    <property type="molecule type" value="Genomic_DNA"/>
</dbReference>
<dbReference type="Proteomes" id="UP000054537">
    <property type="component" value="Unassembled WGS sequence"/>
</dbReference>
<evidence type="ECO:0000259" key="8">
    <source>
        <dbReference type="PROSITE" id="PS50928"/>
    </source>
</evidence>
<feature type="transmembrane region" description="Helical" evidence="7">
    <location>
        <begin position="277"/>
        <end position="301"/>
    </location>
</feature>
<dbReference type="PANTHER" id="PTHR30193">
    <property type="entry name" value="ABC TRANSPORTER PERMEASE PROTEIN"/>
    <property type="match status" value="1"/>
</dbReference>
<dbReference type="GO" id="GO:0005886">
    <property type="term" value="C:plasma membrane"/>
    <property type="evidence" value="ECO:0007669"/>
    <property type="project" value="UniProtKB-SubCell"/>
</dbReference>
<feature type="transmembrane region" description="Helical" evidence="7">
    <location>
        <begin position="118"/>
        <end position="140"/>
    </location>
</feature>
<proteinExistence type="inferred from homology"/>
<evidence type="ECO:0000256" key="6">
    <source>
        <dbReference type="ARBA" id="ARBA00023136"/>
    </source>
</evidence>
<evidence type="ECO:0000256" key="3">
    <source>
        <dbReference type="ARBA" id="ARBA00022475"/>
    </source>
</evidence>
<dbReference type="Pfam" id="PF00528">
    <property type="entry name" value="BPD_transp_1"/>
    <property type="match status" value="1"/>
</dbReference>
<evidence type="ECO:0000256" key="5">
    <source>
        <dbReference type="ARBA" id="ARBA00022989"/>
    </source>
</evidence>
<dbReference type="OrthoDB" id="4319190at2"/>
<dbReference type="Gene3D" id="1.10.3720.10">
    <property type="entry name" value="MetI-like"/>
    <property type="match status" value="1"/>
</dbReference>
<dbReference type="PANTHER" id="PTHR30193:SF37">
    <property type="entry name" value="INNER MEMBRANE ABC TRANSPORTER PERMEASE PROTEIN YCJO"/>
    <property type="match status" value="1"/>
</dbReference>
<dbReference type="SUPFAM" id="SSF161098">
    <property type="entry name" value="MetI-like"/>
    <property type="match status" value="1"/>
</dbReference>
<keyword evidence="6 7" id="KW-0472">Membrane</keyword>
<protein>
    <submittedName>
        <fullName evidence="9">ABC transporter permease</fullName>
    </submittedName>
</protein>
<evidence type="ECO:0000256" key="7">
    <source>
        <dbReference type="RuleBase" id="RU363032"/>
    </source>
</evidence>
<dbReference type="AlphaFoldDB" id="A0A0A6UBT2"/>
<dbReference type="PROSITE" id="PS50928">
    <property type="entry name" value="ABC_TM1"/>
    <property type="match status" value="1"/>
</dbReference>
<accession>A0A0A6UBT2</accession>
<name>A0A0A6UBT2_ACTUT</name>
<evidence type="ECO:0000313" key="9">
    <source>
        <dbReference type="EMBL" id="KHD73505.1"/>
    </source>
</evidence>
<feature type="transmembrane region" description="Helical" evidence="7">
    <location>
        <begin position="169"/>
        <end position="189"/>
    </location>
</feature>
<keyword evidence="10" id="KW-1185">Reference proteome</keyword>
<comment type="similarity">
    <text evidence="7">Belongs to the binding-protein-dependent transport system permease family.</text>
</comment>
<dbReference type="CDD" id="cd06261">
    <property type="entry name" value="TM_PBP2"/>
    <property type="match status" value="1"/>
</dbReference>
<keyword evidence="3" id="KW-1003">Cell membrane</keyword>
<keyword evidence="2 7" id="KW-0813">Transport</keyword>
<dbReference type="STRING" id="1869.MB27_33640"/>
<dbReference type="InterPro" id="IPR035906">
    <property type="entry name" value="MetI-like_sf"/>
</dbReference>
<evidence type="ECO:0000313" key="10">
    <source>
        <dbReference type="Proteomes" id="UP000054537"/>
    </source>
</evidence>
<comment type="caution">
    <text evidence="9">The sequence shown here is derived from an EMBL/GenBank/DDBJ whole genome shotgun (WGS) entry which is preliminary data.</text>
</comment>
<dbReference type="GO" id="GO:0055085">
    <property type="term" value="P:transmembrane transport"/>
    <property type="evidence" value="ECO:0007669"/>
    <property type="project" value="InterPro"/>
</dbReference>
<organism evidence="9 10">
    <name type="scientific">Actinoplanes utahensis</name>
    <dbReference type="NCBI Taxonomy" id="1869"/>
    <lineage>
        <taxon>Bacteria</taxon>
        <taxon>Bacillati</taxon>
        <taxon>Actinomycetota</taxon>
        <taxon>Actinomycetes</taxon>
        <taxon>Micromonosporales</taxon>
        <taxon>Micromonosporaceae</taxon>
        <taxon>Actinoplanes</taxon>
    </lineage>
</organism>
<dbReference type="InterPro" id="IPR000515">
    <property type="entry name" value="MetI-like"/>
</dbReference>
<reference evidence="9 10" key="1">
    <citation type="submission" date="2014-10" db="EMBL/GenBank/DDBJ databases">
        <title>Draft genome sequence of Actinoplanes utahensis NRRL 12052.</title>
        <authorList>
            <person name="Velasco-Bucheli B."/>
            <person name="del Cerro C."/>
            <person name="Hormigo D."/>
            <person name="Garcia J.L."/>
            <person name="Acebal C."/>
            <person name="Arroyo M."/>
            <person name="de la Mata I."/>
        </authorList>
    </citation>
    <scope>NUCLEOTIDE SEQUENCE [LARGE SCALE GENOMIC DNA]</scope>
    <source>
        <strain evidence="9 10">NRRL 12052</strain>
    </source>
</reference>
<dbReference type="RefSeq" id="WP_043531578.1">
    <property type="nucleotide sequence ID" value="NZ_BAABKU010000032.1"/>
</dbReference>
<gene>
    <name evidence="9" type="ORF">MB27_33640</name>
</gene>
<feature type="transmembrane region" description="Helical" evidence="7">
    <location>
        <begin position="220"/>
        <end position="241"/>
    </location>
</feature>
<keyword evidence="4 7" id="KW-0812">Transmembrane</keyword>
<dbReference type="eggNOG" id="COG1175">
    <property type="taxonomic scope" value="Bacteria"/>
</dbReference>
<feature type="transmembrane region" description="Helical" evidence="7">
    <location>
        <begin position="85"/>
        <end position="106"/>
    </location>
</feature>
<evidence type="ECO:0000256" key="4">
    <source>
        <dbReference type="ARBA" id="ARBA00022692"/>
    </source>
</evidence>
<dbReference type="SUPFAM" id="SSF160964">
    <property type="entry name" value="MalF N-terminal region-like"/>
    <property type="match status" value="1"/>
</dbReference>